<dbReference type="InterPro" id="IPR005650">
    <property type="entry name" value="BlaI_family"/>
</dbReference>
<organism evidence="5 6">
    <name type="scientific">Allosaccharopolyspora coralli</name>
    <dbReference type="NCBI Taxonomy" id="2665642"/>
    <lineage>
        <taxon>Bacteria</taxon>
        <taxon>Bacillati</taxon>
        <taxon>Actinomycetota</taxon>
        <taxon>Actinomycetes</taxon>
        <taxon>Pseudonocardiales</taxon>
        <taxon>Pseudonocardiaceae</taxon>
        <taxon>Allosaccharopolyspora</taxon>
    </lineage>
</organism>
<keyword evidence="6" id="KW-1185">Reference proteome</keyword>
<evidence type="ECO:0000256" key="2">
    <source>
        <dbReference type="ARBA" id="ARBA00023015"/>
    </source>
</evidence>
<dbReference type="AlphaFoldDB" id="A0A5Q3QFF7"/>
<accession>A0A5Q3QFF7</accession>
<gene>
    <name evidence="5" type="ORF">GIY23_12670</name>
</gene>
<protein>
    <submittedName>
        <fullName evidence="5">BlaI/MecI/CopY family transcriptional regulator</fullName>
    </submittedName>
</protein>
<keyword evidence="4" id="KW-0804">Transcription</keyword>
<evidence type="ECO:0000313" key="5">
    <source>
        <dbReference type="EMBL" id="QGK70265.1"/>
    </source>
</evidence>
<evidence type="ECO:0000256" key="3">
    <source>
        <dbReference type="ARBA" id="ARBA00023125"/>
    </source>
</evidence>
<dbReference type="GO" id="GO:0045892">
    <property type="term" value="P:negative regulation of DNA-templated transcription"/>
    <property type="evidence" value="ECO:0007669"/>
    <property type="project" value="InterPro"/>
</dbReference>
<evidence type="ECO:0000256" key="4">
    <source>
        <dbReference type="ARBA" id="ARBA00023163"/>
    </source>
</evidence>
<dbReference type="RefSeq" id="WP_154076849.1">
    <property type="nucleotide sequence ID" value="NZ_CP045929.1"/>
</dbReference>
<dbReference type="Pfam" id="PF03965">
    <property type="entry name" value="Penicillinase_R"/>
    <property type="match status" value="1"/>
</dbReference>
<reference evidence="6" key="1">
    <citation type="submission" date="2019-11" db="EMBL/GenBank/DDBJ databases">
        <title>The complete genome sequence of Saccharopolyspora sp. E2A.</title>
        <authorList>
            <person name="Zhang G."/>
        </authorList>
    </citation>
    <scope>NUCLEOTIDE SEQUENCE [LARGE SCALE GENOMIC DNA]</scope>
    <source>
        <strain evidence="6">E2A</strain>
    </source>
</reference>
<evidence type="ECO:0000313" key="6">
    <source>
        <dbReference type="Proteomes" id="UP000371041"/>
    </source>
</evidence>
<dbReference type="Gene3D" id="1.10.10.10">
    <property type="entry name" value="Winged helix-like DNA-binding domain superfamily/Winged helix DNA-binding domain"/>
    <property type="match status" value="1"/>
</dbReference>
<keyword evidence="2" id="KW-0805">Transcription regulation</keyword>
<dbReference type="InterPro" id="IPR036388">
    <property type="entry name" value="WH-like_DNA-bd_sf"/>
</dbReference>
<evidence type="ECO:0000256" key="1">
    <source>
        <dbReference type="ARBA" id="ARBA00011046"/>
    </source>
</evidence>
<dbReference type="InterPro" id="IPR036390">
    <property type="entry name" value="WH_DNA-bd_sf"/>
</dbReference>
<keyword evidence="3" id="KW-0238">DNA-binding</keyword>
<dbReference type="EMBL" id="CP045929">
    <property type="protein sequence ID" value="QGK70265.1"/>
    <property type="molecule type" value="Genomic_DNA"/>
</dbReference>
<dbReference type="GO" id="GO:0003677">
    <property type="term" value="F:DNA binding"/>
    <property type="evidence" value="ECO:0007669"/>
    <property type="project" value="UniProtKB-KW"/>
</dbReference>
<dbReference type="SUPFAM" id="SSF46785">
    <property type="entry name" value="Winged helix' DNA-binding domain"/>
    <property type="match status" value="1"/>
</dbReference>
<proteinExistence type="inferred from homology"/>
<dbReference type="Proteomes" id="UP000371041">
    <property type="component" value="Chromosome"/>
</dbReference>
<sequence>MKARNGDLQAAVLDVLWAAEEDLTVREVQQRLHTSRELAYNTVLTVLDTLFKKNLVKRRLLGRAFVYRPSDSREAHTAEVMAHTLDNGGDRSAALLHFVGKITEADLTALRQLIDSDDDKGTRS</sequence>
<dbReference type="Gene3D" id="6.10.140.850">
    <property type="match status" value="1"/>
</dbReference>
<name>A0A5Q3QFF7_9PSEU</name>
<dbReference type="KEGG" id="sace:GIY23_12670"/>
<comment type="similarity">
    <text evidence="1">Belongs to the BlaI transcriptional regulatory family.</text>
</comment>